<sequence>MKQEFNKEQKYGYPIDQLQILKSWRFGAFTCKTTPYIHHVSVCASVNTLAAIAIDRYSAICNTWRSKINTCTSRAMISFIWLMAVVLALPIVFFYEKFDEEFDQQTIPMCHQIWPDYDLQRSYYVIGLFIMCYALPLSFIIVCYFSIVYKVWTRRAPGIANNFATINKSKVKVIKMFAIIVSLFAFSRLPLYAVYFQLYFHPPTDVEYINFISLYIIPVCQWLGLSNCCVNPIIYCFFSRKYRHGFKTLVQCRNCRDNNSLRSIKHHTVTSRCLTNMSTTSHGDSKRPRRQYNPARFMSVQFENGQMTLTFRKDEREDTFSSF</sequence>
<keyword evidence="4 8" id="KW-1133">Transmembrane helix</keyword>
<evidence type="ECO:0000256" key="8">
    <source>
        <dbReference type="SAM" id="Phobius"/>
    </source>
</evidence>
<dbReference type="PANTHER" id="PTHR24241">
    <property type="entry name" value="NEUROPEPTIDE RECEPTOR-RELATED G-PROTEIN COUPLED RECEPTOR"/>
    <property type="match status" value="1"/>
</dbReference>
<reference evidence="10" key="1">
    <citation type="submission" date="2021-03" db="EMBL/GenBank/DDBJ databases">
        <authorList>
            <person name="Bekaert M."/>
        </authorList>
    </citation>
    <scope>NUCLEOTIDE SEQUENCE</scope>
</reference>
<feature type="transmembrane region" description="Helical" evidence="8">
    <location>
        <begin position="75"/>
        <end position="95"/>
    </location>
</feature>
<evidence type="ECO:0000256" key="1">
    <source>
        <dbReference type="ARBA" id="ARBA00004651"/>
    </source>
</evidence>
<dbReference type="PROSITE" id="PS50262">
    <property type="entry name" value="G_PROTEIN_RECEP_F1_2"/>
    <property type="match status" value="1"/>
</dbReference>
<accession>A0A8S3SDR9</accession>
<evidence type="ECO:0000256" key="4">
    <source>
        <dbReference type="ARBA" id="ARBA00022989"/>
    </source>
</evidence>
<proteinExistence type="inferred from homology"/>
<keyword evidence="11" id="KW-1185">Reference proteome</keyword>
<keyword evidence="7" id="KW-0297">G-protein coupled receptor</keyword>
<feature type="transmembrane region" description="Helical" evidence="8">
    <location>
        <begin position="123"/>
        <end position="152"/>
    </location>
</feature>
<dbReference type="Gene3D" id="1.20.1070.10">
    <property type="entry name" value="Rhodopsin 7-helix transmembrane proteins"/>
    <property type="match status" value="1"/>
</dbReference>
<evidence type="ECO:0000256" key="3">
    <source>
        <dbReference type="ARBA" id="ARBA00022692"/>
    </source>
</evidence>
<organism evidence="10 11">
    <name type="scientific">Mytilus edulis</name>
    <name type="common">Blue mussel</name>
    <dbReference type="NCBI Taxonomy" id="6550"/>
    <lineage>
        <taxon>Eukaryota</taxon>
        <taxon>Metazoa</taxon>
        <taxon>Spiralia</taxon>
        <taxon>Lophotrochozoa</taxon>
        <taxon>Mollusca</taxon>
        <taxon>Bivalvia</taxon>
        <taxon>Autobranchia</taxon>
        <taxon>Pteriomorphia</taxon>
        <taxon>Mytilida</taxon>
        <taxon>Mytiloidea</taxon>
        <taxon>Mytilidae</taxon>
        <taxon>Mytilinae</taxon>
        <taxon>Mytilus</taxon>
    </lineage>
</organism>
<dbReference type="Proteomes" id="UP000683360">
    <property type="component" value="Unassembled WGS sequence"/>
</dbReference>
<evidence type="ECO:0000313" key="11">
    <source>
        <dbReference type="Proteomes" id="UP000683360"/>
    </source>
</evidence>
<evidence type="ECO:0000256" key="7">
    <source>
        <dbReference type="RuleBase" id="RU000688"/>
    </source>
</evidence>
<dbReference type="PRINTS" id="PR00237">
    <property type="entry name" value="GPCRRHODOPSN"/>
</dbReference>
<dbReference type="Pfam" id="PF00001">
    <property type="entry name" value="7tm_1"/>
    <property type="match status" value="1"/>
</dbReference>
<dbReference type="GO" id="GO:0004930">
    <property type="term" value="F:G protein-coupled receptor activity"/>
    <property type="evidence" value="ECO:0007669"/>
    <property type="project" value="UniProtKB-KW"/>
</dbReference>
<feature type="transmembrane region" description="Helical" evidence="8">
    <location>
        <begin position="173"/>
        <end position="195"/>
    </location>
</feature>
<protein>
    <submittedName>
        <fullName evidence="10">NPFFR2</fullName>
    </submittedName>
</protein>
<feature type="transmembrane region" description="Helical" evidence="8">
    <location>
        <begin position="215"/>
        <end position="238"/>
    </location>
</feature>
<dbReference type="EMBL" id="CAJPWZ010001600">
    <property type="protein sequence ID" value="CAG2218594.1"/>
    <property type="molecule type" value="Genomic_DNA"/>
</dbReference>
<dbReference type="InterPro" id="IPR017452">
    <property type="entry name" value="GPCR_Rhodpsn_7TM"/>
</dbReference>
<gene>
    <name evidence="10" type="ORF">MEDL_32195</name>
</gene>
<evidence type="ECO:0000256" key="6">
    <source>
        <dbReference type="ARBA" id="ARBA00023170"/>
    </source>
</evidence>
<dbReference type="GO" id="GO:0032870">
    <property type="term" value="P:cellular response to hormone stimulus"/>
    <property type="evidence" value="ECO:0007669"/>
    <property type="project" value="TreeGrafter"/>
</dbReference>
<keyword evidence="2" id="KW-1003">Cell membrane</keyword>
<dbReference type="InterPro" id="IPR000276">
    <property type="entry name" value="GPCR_Rhodpsn"/>
</dbReference>
<keyword evidence="7" id="KW-0807">Transducer</keyword>
<dbReference type="AlphaFoldDB" id="A0A8S3SDR9"/>
<name>A0A8S3SDR9_MYTED</name>
<dbReference type="PANTHER" id="PTHR24241:SF76">
    <property type="entry name" value="NEUROPEPTIDE SIFAMIDE RECEPTOR"/>
    <property type="match status" value="1"/>
</dbReference>
<dbReference type="OrthoDB" id="5975505at2759"/>
<keyword evidence="3 7" id="KW-0812">Transmembrane</keyword>
<dbReference type="PROSITE" id="PS00237">
    <property type="entry name" value="G_PROTEIN_RECEP_F1_1"/>
    <property type="match status" value="1"/>
</dbReference>
<dbReference type="GO" id="GO:0042277">
    <property type="term" value="F:peptide binding"/>
    <property type="evidence" value="ECO:0007669"/>
    <property type="project" value="TreeGrafter"/>
</dbReference>
<evidence type="ECO:0000259" key="9">
    <source>
        <dbReference type="PROSITE" id="PS50262"/>
    </source>
</evidence>
<comment type="subcellular location">
    <subcellularLocation>
        <location evidence="1">Cell membrane</location>
        <topology evidence="1">Multi-pass membrane protein</topology>
    </subcellularLocation>
</comment>
<dbReference type="SUPFAM" id="SSF81321">
    <property type="entry name" value="Family A G protein-coupled receptor-like"/>
    <property type="match status" value="1"/>
</dbReference>
<dbReference type="GO" id="GO:0005886">
    <property type="term" value="C:plasma membrane"/>
    <property type="evidence" value="ECO:0007669"/>
    <property type="project" value="UniProtKB-SubCell"/>
</dbReference>
<comment type="similarity">
    <text evidence="7">Belongs to the G-protein coupled receptor 1 family.</text>
</comment>
<keyword evidence="5 8" id="KW-0472">Membrane</keyword>
<evidence type="ECO:0000313" key="10">
    <source>
        <dbReference type="EMBL" id="CAG2218594.1"/>
    </source>
</evidence>
<keyword evidence="6 7" id="KW-0675">Receptor</keyword>
<feature type="domain" description="G-protein coupled receptors family 1 profile" evidence="9">
    <location>
        <begin position="23"/>
        <end position="235"/>
    </location>
</feature>
<evidence type="ECO:0000256" key="5">
    <source>
        <dbReference type="ARBA" id="ARBA00023136"/>
    </source>
</evidence>
<comment type="caution">
    <text evidence="10">The sequence shown here is derived from an EMBL/GenBank/DDBJ whole genome shotgun (WGS) entry which is preliminary data.</text>
</comment>
<evidence type="ECO:0000256" key="2">
    <source>
        <dbReference type="ARBA" id="ARBA00022475"/>
    </source>
</evidence>